<dbReference type="Proteomes" id="UP000719766">
    <property type="component" value="Unassembled WGS sequence"/>
</dbReference>
<gene>
    <name evidence="1" type="ORF">HD556DRAFT_1438963</name>
</gene>
<dbReference type="PANTHER" id="PTHR38115">
    <property type="entry name" value="LIPOCALIN-LIKE DOMAIN-CONTAINING PROTEIN"/>
    <property type="match status" value="1"/>
</dbReference>
<dbReference type="EMBL" id="JABBWE010000008">
    <property type="protein sequence ID" value="KAG1800964.1"/>
    <property type="molecule type" value="Genomic_DNA"/>
</dbReference>
<proteinExistence type="predicted"/>
<dbReference type="InterPro" id="IPR053037">
    <property type="entry name" value="Pericyclase_pydY-like"/>
</dbReference>
<dbReference type="AlphaFoldDB" id="A0A9P7DR28"/>
<sequence>MAAPPEVTNKNLTGKYIMNKSLSDDGDDVLKLQGLSWFKRRAISMFTLTLGVKHYTDEAGEHIDVEQTLSGGIKGSNEDRILDWEERGDIDDVFGAVIGKSKKVKVEEVEDEFLKSGWTEDAAAEDGLILAVDWSDTSKTGMEWKAEMTWGFEILNGERRHARHLKFTSSNKKDGPILKRFYYDYIGPL</sequence>
<comment type="caution">
    <text evidence="1">The sequence shown here is derived from an EMBL/GenBank/DDBJ whole genome shotgun (WGS) entry which is preliminary data.</text>
</comment>
<accession>A0A9P7DR28</accession>
<organism evidence="1 2">
    <name type="scientific">Suillus plorans</name>
    <dbReference type="NCBI Taxonomy" id="116603"/>
    <lineage>
        <taxon>Eukaryota</taxon>
        <taxon>Fungi</taxon>
        <taxon>Dikarya</taxon>
        <taxon>Basidiomycota</taxon>
        <taxon>Agaricomycotina</taxon>
        <taxon>Agaricomycetes</taxon>
        <taxon>Agaricomycetidae</taxon>
        <taxon>Boletales</taxon>
        <taxon>Suillineae</taxon>
        <taxon>Suillaceae</taxon>
        <taxon>Suillus</taxon>
    </lineage>
</organism>
<protein>
    <submittedName>
        <fullName evidence="1">Uncharacterized protein</fullName>
    </submittedName>
</protein>
<dbReference type="RefSeq" id="XP_041164706.1">
    <property type="nucleotide sequence ID" value="XM_041305903.1"/>
</dbReference>
<keyword evidence="2" id="KW-1185">Reference proteome</keyword>
<dbReference type="PANTHER" id="PTHR38115:SF1">
    <property type="entry name" value="LIPOCALIN-LIKE DOMAIN-CONTAINING PROTEIN"/>
    <property type="match status" value="1"/>
</dbReference>
<reference evidence="1" key="1">
    <citation type="journal article" date="2020" name="New Phytol.">
        <title>Comparative genomics reveals dynamic genome evolution in host specialist ectomycorrhizal fungi.</title>
        <authorList>
            <person name="Lofgren L.A."/>
            <person name="Nguyen N.H."/>
            <person name="Vilgalys R."/>
            <person name="Ruytinx J."/>
            <person name="Liao H.L."/>
            <person name="Branco S."/>
            <person name="Kuo A."/>
            <person name="LaButti K."/>
            <person name="Lipzen A."/>
            <person name="Andreopoulos W."/>
            <person name="Pangilinan J."/>
            <person name="Riley R."/>
            <person name="Hundley H."/>
            <person name="Na H."/>
            <person name="Barry K."/>
            <person name="Grigoriev I.V."/>
            <person name="Stajich J.E."/>
            <person name="Kennedy P.G."/>
        </authorList>
    </citation>
    <scope>NUCLEOTIDE SEQUENCE</scope>
    <source>
        <strain evidence="1">S12</strain>
    </source>
</reference>
<evidence type="ECO:0000313" key="1">
    <source>
        <dbReference type="EMBL" id="KAG1800964.1"/>
    </source>
</evidence>
<dbReference type="OrthoDB" id="425354at2759"/>
<name>A0A9P7DR28_9AGAM</name>
<evidence type="ECO:0000313" key="2">
    <source>
        <dbReference type="Proteomes" id="UP000719766"/>
    </source>
</evidence>
<dbReference type="GeneID" id="64599667"/>